<name>D1AJC1_SEBTE</name>
<dbReference type="InterPro" id="IPR020845">
    <property type="entry name" value="AMP-binding_CS"/>
</dbReference>
<protein>
    <submittedName>
        <fullName evidence="4">AMP-dependent synthetase and ligase</fullName>
    </submittedName>
</protein>
<comment type="similarity">
    <text evidence="1">Belongs to the ATP-dependent AMP-binding enzyme family.</text>
</comment>
<dbReference type="InterPro" id="IPR042099">
    <property type="entry name" value="ANL_N_sf"/>
</dbReference>
<dbReference type="InterPro" id="IPR000873">
    <property type="entry name" value="AMP-dep_synth/lig_dom"/>
</dbReference>
<dbReference type="EMBL" id="CP001739">
    <property type="protein sequence ID" value="ACZ08809.1"/>
    <property type="molecule type" value="Genomic_DNA"/>
</dbReference>
<dbReference type="KEGG" id="str:Sterm_1953"/>
<keyword evidence="2 4" id="KW-0436">Ligase</keyword>
<evidence type="ECO:0000256" key="1">
    <source>
        <dbReference type="ARBA" id="ARBA00006432"/>
    </source>
</evidence>
<dbReference type="PANTHER" id="PTHR43201">
    <property type="entry name" value="ACYL-COA SYNTHETASE"/>
    <property type="match status" value="1"/>
</dbReference>
<dbReference type="PANTHER" id="PTHR43201:SF5">
    <property type="entry name" value="MEDIUM-CHAIN ACYL-COA LIGASE ACSF2, MITOCHONDRIAL"/>
    <property type="match status" value="1"/>
</dbReference>
<dbReference type="GO" id="GO:0031956">
    <property type="term" value="F:medium-chain fatty acid-CoA ligase activity"/>
    <property type="evidence" value="ECO:0007669"/>
    <property type="project" value="TreeGrafter"/>
</dbReference>
<proteinExistence type="inferred from homology"/>
<feature type="domain" description="AMP-dependent synthetase/ligase" evidence="3">
    <location>
        <begin position="11"/>
        <end position="384"/>
    </location>
</feature>
<dbReference type="STRING" id="526218.Sterm_1953"/>
<gene>
    <name evidence="4" type="ordered locus">Sterm_1953</name>
</gene>
<dbReference type="AlphaFoldDB" id="D1AJC1"/>
<dbReference type="RefSeq" id="WP_012861403.1">
    <property type="nucleotide sequence ID" value="NC_013517.1"/>
</dbReference>
<reference evidence="5" key="1">
    <citation type="submission" date="2009-09" db="EMBL/GenBank/DDBJ databases">
        <title>The complete chromosome of Sebaldella termitidis ATCC 33386.</title>
        <authorList>
            <consortium name="US DOE Joint Genome Institute (JGI-PGF)"/>
            <person name="Lucas S."/>
            <person name="Copeland A."/>
            <person name="Lapidus A."/>
            <person name="Glavina del Rio T."/>
            <person name="Dalin E."/>
            <person name="Tice H."/>
            <person name="Bruce D."/>
            <person name="Goodwin L."/>
            <person name="Pitluck S."/>
            <person name="Kyrpides N."/>
            <person name="Mavromatis K."/>
            <person name="Ivanova N."/>
            <person name="Mikhailova N."/>
            <person name="Sims D."/>
            <person name="Meincke L."/>
            <person name="Brettin T."/>
            <person name="Detter J.C."/>
            <person name="Han C."/>
            <person name="Larimer F."/>
            <person name="Land M."/>
            <person name="Hauser L."/>
            <person name="Markowitz V."/>
            <person name="Cheng J.F."/>
            <person name="Hugenholtz P."/>
            <person name="Woyke T."/>
            <person name="Wu D."/>
            <person name="Eisen J.A."/>
        </authorList>
    </citation>
    <scope>NUCLEOTIDE SEQUENCE [LARGE SCALE GENOMIC DNA]</scope>
    <source>
        <strain evidence="5">ATCC 33386 / NCTC 11300</strain>
    </source>
</reference>
<dbReference type="eggNOG" id="COG0318">
    <property type="taxonomic scope" value="Bacteria"/>
</dbReference>
<organism evidence="4 5">
    <name type="scientific">Sebaldella termitidis (strain ATCC 33386 / NCTC 11300)</name>
    <dbReference type="NCBI Taxonomy" id="526218"/>
    <lineage>
        <taxon>Bacteria</taxon>
        <taxon>Fusobacteriati</taxon>
        <taxon>Fusobacteriota</taxon>
        <taxon>Fusobacteriia</taxon>
        <taxon>Fusobacteriales</taxon>
        <taxon>Leptotrichiaceae</taxon>
        <taxon>Sebaldella</taxon>
    </lineage>
</organism>
<dbReference type="PROSITE" id="PS00455">
    <property type="entry name" value="AMP_BINDING"/>
    <property type="match status" value="1"/>
</dbReference>
<evidence type="ECO:0000313" key="4">
    <source>
        <dbReference type="EMBL" id="ACZ08809.1"/>
    </source>
</evidence>
<reference evidence="4 5" key="2">
    <citation type="journal article" date="2010" name="Stand. Genomic Sci.">
        <title>Complete genome sequence of Sebaldella termitidis type strain (NCTC 11300).</title>
        <authorList>
            <person name="Harmon-Smith M."/>
            <person name="Celia L."/>
            <person name="Chertkov O."/>
            <person name="Lapidus A."/>
            <person name="Copeland A."/>
            <person name="Glavina Del Rio T."/>
            <person name="Nolan M."/>
            <person name="Lucas S."/>
            <person name="Tice H."/>
            <person name="Cheng J.F."/>
            <person name="Han C."/>
            <person name="Detter J.C."/>
            <person name="Bruce D."/>
            <person name="Goodwin L."/>
            <person name="Pitluck S."/>
            <person name="Pati A."/>
            <person name="Liolios K."/>
            <person name="Ivanova N."/>
            <person name="Mavromatis K."/>
            <person name="Mikhailova N."/>
            <person name="Chen A."/>
            <person name="Palaniappan K."/>
            <person name="Land M."/>
            <person name="Hauser L."/>
            <person name="Chang Y.J."/>
            <person name="Jeffries C.D."/>
            <person name="Brettin T."/>
            <person name="Goker M."/>
            <person name="Beck B."/>
            <person name="Bristow J."/>
            <person name="Eisen J.A."/>
            <person name="Markowitz V."/>
            <person name="Hugenholtz P."/>
            <person name="Kyrpides N.C."/>
            <person name="Klenk H.P."/>
            <person name="Chen F."/>
        </authorList>
    </citation>
    <scope>NUCLEOTIDE SEQUENCE [LARGE SCALE GENOMIC DNA]</scope>
    <source>
        <strain evidence="5">ATCC 33386 / NCTC 11300</strain>
    </source>
</reference>
<accession>D1AJC1</accession>
<dbReference type="Pfam" id="PF00501">
    <property type="entry name" value="AMP-binding"/>
    <property type="match status" value="1"/>
</dbReference>
<dbReference type="GO" id="GO:0006631">
    <property type="term" value="P:fatty acid metabolic process"/>
    <property type="evidence" value="ECO:0007669"/>
    <property type="project" value="TreeGrafter"/>
</dbReference>
<sequence length="525" mass="58714">MNISDILKELAVKIPNKTAVIDTKTSSRISFNYLEKNSSKIANMFKKAGLQEGDGVLIFVPMSVELYSILAAVFKMKLVAVFIDPYADSKHIKNCCQIYTSKALIISGKKAGLLCYMNSEIRKIPNKYIINGKMPGFRKFSEYEDQSFDFACTETAPDTKALVTFTSGSTGKPKGLVRTHGFLAAQQKVLEKSLEISENSKVLTAFPVFILSNMYSGLTSIIPNTDLRKIGETDGGTISGQIMSESIDTILAPPSFFDNLVEIHKNTGRSIHSIKKIITGGVPVFPEIMENLKKSFPYAEIKVVYGSSEAEPMSELCYNELNENDIQKMKNGNGLLAGTIVEDINLKIIENDQKLSQGDQIKMLEQGEKGEIIVSGGHVLDTYLEAEENSKIKITADNENWHRTGDLGYIDASGRLWLLGRAKAEISRGSEKIYPFSIETMLSFEKDIKRTAIISKKGKILLFIEIFYTEDKEKQLQIQDKLEEKIKELKITVDKVIFADKIPVDKRHNGKIDYGSLERLSEKYI</sequence>
<evidence type="ECO:0000313" key="5">
    <source>
        <dbReference type="Proteomes" id="UP000000845"/>
    </source>
</evidence>
<evidence type="ECO:0000256" key="2">
    <source>
        <dbReference type="ARBA" id="ARBA00022598"/>
    </source>
</evidence>
<keyword evidence="5" id="KW-1185">Reference proteome</keyword>
<dbReference type="Proteomes" id="UP000000845">
    <property type="component" value="Chromosome"/>
</dbReference>
<dbReference type="SUPFAM" id="SSF56801">
    <property type="entry name" value="Acetyl-CoA synthetase-like"/>
    <property type="match status" value="1"/>
</dbReference>
<dbReference type="Gene3D" id="3.40.50.12780">
    <property type="entry name" value="N-terminal domain of ligase-like"/>
    <property type="match status" value="1"/>
</dbReference>
<dbReference type="HOGENOM" id="CLU_000022_59_12_0"/>
<evidence type="ECO:0000259" key="3">
    <source>
        <dbReference type="Pfam" id="PF00501"/>
    </source>
</evidence>